<organism evidence="2 3">
    <name type="scientific">Fusarium oxysporum f. sp. cubense</name>
    <dbReference type="NCBI Taxonomy" id="61366"/>
    <lineage>
        <taxon>Eukaryota</taxon>
        <taxon>Fungi</taxon>
        <taxon>Dikarya</taxon>
        <taxon>Ascomycota</taxon>
        <taxon>Pezizomycotina</taxon>
        <taxon>Sordariomycetes</taxon>
        <taxon>Hypocreomycetidae</taxon>
        <taxon>Hypocreales</taxon>
        <taxon>Nectriaceae</taxon>
        <taxon>Fusarium</taxon>
        <taxon>Fusarium oxysporum species complex</taxon>
    </lineage>
</organism>
<evidence type="ECO:0000256" key="1">
    <source>
        <dbReference type="SAM" id="Phobius"/>
    </source>
</evidence>
<dbReference type="EMBL" id="VMNF01000006">
    <property type="protein sequence ID" value="TXC05887.1"/>
    <property type="molecule type" value="Genomic_DNA"/>
</dbReference>
<feature type="transmembrane region" description="Helical" evidence="1">
    <location>
        <begin position="6"/>
        <end position="24"/>
    </location>
</feature>
<dbReference type="Proteomes" id="UP000321331">
    <property type="component" value="Unassembled WGS sequence"/>
</dbReference>
<accession>A0A5C6T518</accession>
<dbReference type="AlphaFoldDB" id="A0A5C6T518"/>
<protein>
    <submittedName>
        <fullName evidence="2">Uncharacterized protein</fullName>
    </submittedName>
</protein>
<proteinExistence type="predicted"/>
<evidence type="ECO:0000313" key="2">
    <source>
        <dbReference type="EMBL" id="TXC05887.1"/>
    </source>
</evidence>
<evidence type="ECO:0000313" key="3">
    <source>
        <dbReference type="Proteomes" id="UP000321331"/>
    </source>
</evidence>
<keyword evidence="1" id="KW-0812">Transmembrane</keyword>
<reference evidence="2 3" key="1">
    <citation type="submission" date="2019-07" db="EMBL/GenBank/DDBJ databases">
        <title>The First High-Quality Draft Genome Sequence of the Causal Agent of the Current Panama Disease Epidemic.</title>
        <authorList>
            <person name="Warmington R.J."/>
            <person name="Kay W."/>
            <person name="Jeffries A."/>
            <person name="Bebber D."/>
            <person name="Moore K."/>
            <person name="Studholme D.J."/>
        </authorList>
    </citation>
    <scope>NUCLEOTIDE SEQUENCE [LARGE SCALE GENOMIC DNA]</scope>
    <source>
        <strain evidence="2 3">TR4</strain>
    </source>
</reference>
<comment type="caution">
    <text evidence="2">The sequence shown here is derived from an EMBL/GenBank/DDBJ whole genome shotgun (WGS) entry which is preliminary data.</text>
</comment>
<sequence length="115" mass="12696">MYAVVLTWPFPYLVMTLLINVRWLPMGISHSMQNSSSLGISDSDNIGKATYLPLVLVIATAAHPPTFLLSPHSKRTRRAIKPPPAWSSVAPMARRDLAESTETLNDVGSIHTLWT</sequence>
<gene>
    <name evidence="2" type="ORF">FocTR4_00009948</name>
</gene>
<keyword evidence="1" id="KW-0472">Membrane</keyword>
<keyword evidence="1" id="KW-1133">Transmembrane helix</keyword>
<name>A0A5C6T518_FUSOC</name>